<dbReference type="EMBL" id="VFPQ01000002">
    <property type="protein sequence ID" value="TQM72528.1"/>
    <property type="molecule type" value="Genomic_DNA"/>
</dbReference>
<dbReference type="Pfam" id="PF00702">
    <property type="entry name" value="Hydrolase"/>
    <property type="match status" value="1"/>
</dbReference>
<sequence>MTVIDLRRYSAVIFETDGVLTDTARIHAAAWKRVLDDLLRRLPGLSADQARPFDVRDDYLAHFDGRPRLEGAREFLASRGIAPPDGDDGMLAELAERKEELFLTEIRRHGVAAFPAAMALVRELRRHGARLAAISPSRNCAEILTRAGMGDMIDARVDGVTAAELGLAAMPDPAIPLHAARQLGAEPYECVVVAATPPALQAARMGRFGLVVGVRGPAQAPAGDADVVIGDLGELWVSGRVPLVSHGEAAPRT</sequence>
<gene>
    <name evidence="6" type="ORF">FHX40_4674</name>
</gene>
<keyword evidence="3" id="KW-0479">Metal-binding</keyword>
<evidence type="ECO:0000256" key="3">
    <source>
        <dbReference type="ARBA" id="ARBA00022723"/>
    </source>
</evidence>
<evidence type="ECO:0000256" key="2">
    <source>
        <dbReference type="ARBA" id="ARBA00006171"/>
    </source>
</evidence>
<evidence type="ECO:0000256" key="4">
    <source>
        <dbReference type="ARBA" id="ARBA00022842"/>
    </source>
</evidence>
<protein>
    <submittedName>
        <fullName evidence="6">Beta-phosphoglucomutase-like phosphatase (HAD superfamily)</fullName>
    </submittedName>
</protein>
<dbReference type="InterPro" id="IPR023198">
    <property type="entry name" value="PGP-like_dom2"/>
</dbReference>
<proteinExistence type="inferred from homology"/>
<dbReference type="InterPro" id="IPR023214">
    <property type="entry name" value="HAD_sf"/>
</dbReference>
<dbReference type="PANTHER" id="PTHR46193">
    <property type="entry name" value="6-PHOSPHOGLUCONATE PHOSPHATASE"/>
    <property type="match status" value="1"/>
</dbReference>
<dbReference type="Gene3D" id="1.10.150.240">
    <property type="entry name" value="Putative phosphatase, domain 2"/>
    <property type="match status" value="1"/>
</dbReference>
<keyword evidence="7" id="KW-1185">Reference proteome</keyword>
<dbReference type="InterPro" id="IPR051600">
    <property type="entry name" value="Beta-PGM-like"/>
</dbReference>
<dbReference type="RefSeq" id="WP_142262081.1">
    <property type="nucleotide sequence ID" value="NZ_BMPV01000002.1"/>
</dbReference>
<evidence type="ECO:0000256" key="5">
    <source>
        <dbReference type="ARBA" id="ARBA00023277"/>
    </source>
</evidence>
<name>A0A543IPP7_9ACTN</name>
<keyword evidence="5" id="KW-0119">Carbohydrate metabolism</keyword>
<dbReference type="AlphaFoldDB" id="A0A543IPP7"/>
<evidence type="ECO:0000256" key="1">
    <source>
        <dbReference type="ARBA" id="ARBA00001946"/>
    </source>
</evidence>
<evidence type="ECO:0000313" key="7">
    <source>
        <dbReference type="Proteomes" id="UP000319213"/>
    </source>
</evidence>
<dbReference type="PANTHER" id="PTHR46193:SF18">
    <property type="entry name" value="HEXITOL PHOSPHATASE B"/>
    <property type="match status" value="1"/>
</dbReference>
<organism evidence="6 7">
    <name type="scientific">Thermopolyspora flexuosa</name>
    <dbReference type="NCBI Taxonomy" id="103836"/>
    <lineage>
        <taxon>Bacteria</taxon>
        <taxon>Bacillati</taxon>
        <taxon>Actinomycetota</taxon>
        <taxon>Actinomycetes</taxon>
        <taxon>Streptosporangiales</taxon>
        <taxon>Streptosporangiaceae</taxon>
        <taxon>Thermopolyspora</taxon>
    </lineage>
</organism>
<comment type="caution">
    <text evidence="6">The sequence shown here is derived from an EMBL/GenBank/DDBJ whole genome shotgun (WGS) entry which is preliminary data.</text>
</comment>
<comment type="cofactor">
    <cofactor evidence="1">
        <name>Mg(2+)</name>
        <dbReference type="ChEBI" id="CHEBI:18420"/>
    </cofactor>
</comment>
<accession>A0A543IPP7</accession>
<dbReference type="SUPFAM" id="SSF56784">
    <property type="entry name" value="HAD-like"/>
    <property type="match status" value="1"/>
</dbReference>
<comment type="similarity">
    <text evidence="2">Belongs to the HAD-like hydrolase superfamily. CbbY/CbbZ/Gph/YieH family.</text>
</comment>
<dbReference type="GO" id="GO:0046872">
    <property type="term" value="F:metal ion binding"/>
    <property type="evidence" value="ECO:0007669"/>
    <property type="project" value="UniProtKB-KW"/>
</dbReference>
<reference evidence="6 7" key="1">
    <citation type="submission" date="2019-06" db="EMBL/GenBank/DDBJ databases">
        <title>Sequencing the genomes of 1000 actinobacteria strains.</title>
        <authorList>
            <person name="Klenk H.-P."/>
        </authorList>
    </citation>
    <scope>NUCLEOTIDE SEQUENCE [LARGE SCALE GENOMIC DNA]</scope>
    <source>
        <strain evidence="6 7">DSM 43186</strain>
    </source>
</reference>
<dbReference type="Gene3D" id="3.40.50.1000">
    <property type="entry name" value="HAD superfamily/HAD-like"/>
    <property type="match status" value="1"/>
</dbReference>
<dbReference type="OrthoDB" id="9797743at2"/>
<dbReference type="Proteomes" id="UP000319213">
    <property type="component" value="Unassembled WGS sequence"/>
</dbReference>
<dbReference type="GO" id="GO:0003824">
    <property type="term" value="F:catalytic activity"/>
    <property type="evidence" value="ECO:0007669"/>
    <property type="project" value="UniProtKB-ARBA"/>
</dbReference>
<evidence type="ECO:0000313" key="6">
    <source>
        <dbReference type="EMBL" id="TQM72528.1"/>
    </source>
</evidence>
<dbReference type="InterPro" id="IPR036412">
    <property type="entry name" value="HAD-like_sf"/>
</dbReference>
<keyword evidence="4" id="KW-0460">Magnesium</keyword>